<sequence length="656" mass="74417">MAQTFVHPTPLGPRHIRIILLQPAENNDDPIQCSLAAVSLDDYPSYNGDYTALSYTWDGQTPSVEITCDTQSLLITPNCEDAIRELRDRTGERRLWIDSICIDQRRGVPEAILERNCQVAMMGDVYKTAARVVVWLGKMDDEMQRVIQHISDVRALLDPAMANQVANRAEFLRGYHEALRQLHDGYEREPMRQPFHPLFERAWFQRVWTIQEVVLPAPDRVYIRCGCEEFSWMIIVALIDGMQAARCPPGNWTKAVALQKRLTMNISLRRMPEMRATVEENAARFLPNPENDPLVFAILENIRRKGATEPKDRIFSLFGIFQELEIAFDLPDYRKPIEDVFREAVISCIQADEYLQILYHVPSARRQDDLPSWVPDFSENGWANTDSRYAVTRGRFAASDRDSIALWDFSDDRKALILKGKIVDTVIFKADPLLINNGNRATSDQPRPRMDLATLEPSYLVMESWVDMSQWADYSGGIDSGEALRRTLVNDSPEANLLGGAFETWFNTMRLGEIGLLERLLESMGQGGTIPRGQSEREDYLQQIRQTLPPETSIARLRGGALGEAGLRFHGLAIGFCQDKCFFYTENNRFGTAADPLPESLGTGDKIAIVSGLEQPLVLKPVEGGYRLVTHCYVHGIMNGELWPDDFEDLEDIVLV</sequence>
<evidence type="ECO:0000313" key="2">
    <source>
        <dbReference type="Proteomes" id="UP000250078"/>
    </source>
</evidence>
<protein>
    <submittedName>
        <fullName evidence="1">HET-domain-containing protein</fullName>
    </submittedName>
</protein>
<accession>A0ACC8EKQ8</accession>
<keyword evidence="2" id="KW-1185">Reference proteome</keyword>
<gene>
    <name evidence="1" type="ORF">K441DRAFT_649444</name>
</gene>
<name>A0ACC8EKQ8_9PEZI</name>
<dbReference type="Proteomes" id="UP000250078">
    <property type="component" value="Unassembled WGS sequence"/>
</dbReference>
<evidence type="ECO:0000313" key="1">
    <source>
        <dbReference type="EMBL" id="OCK86903.1"/>
    </source>
</evidence>
<reference evidence="1 2" key="1">
    <citation type="journal article" date="2016" name="Nat. Commun.">
        <title>Ectomycorrhizal ecology is imprinted in the genome of the dominant symbiotic fungus Cenococcum geophilum.</title>
        <authorList>
            <consortium name="DOE Joint Genome Institute"/>
            <person name="Peter M."/>
            <person name="Kohler A."/>
            <person name="Ohm R.A."/>
            <person name="Kuo A."/>
            <person name="Krutzmann J."/>
            <person name="Morin E."/>
            <person name="Arend M."/>
            <person name="Barry K.W."/>
            <person name="Binder M."/>
            <person name="Choi C."/>
            <person name="Clum A."/>
            <person name="Copeland A."/>
            <person name="Grisel N."/>
            <person name="Haridas S."/>
            <person name="Kipfer T."/>
            <person name="LaButti K."/>
            <person name="Lindquist E."/>
            <person name="Lipzen A."/>
            <person name="Maire R."/>
            <person name="Meier B."/>
            <person name="Mihaltcheva S."/>
            <person name="Molinier V."/>
            <person name="Murat C."/>
            <person name="Poggeler S."/>
            <person name="Quandt C.A."/>
            <person name="Sperisen C."/>
            <person name="Tritt A."/>
            <person name="Tisserant E."/>
            <person name="Crous P.W."/>
            <person name="Henrissat B."/>
            <person name="Nehls U."/>
            <person name="Egli S."/>
            <person name="Spatafora J.W."/>
            <person name="Grigoriev I.V."/>
            <person name="Martin F.M."/>
        </authorList>
    </citation>
    <scope>NUCLEOTIDE SEQUENCE [LARGE SCALE GENOMIC DNA]</scope>
    <source>
        <strain evidence="1 2">1.58</strain>
    </source>
</reference>
<proteinExistence type="predicted"/>
<dbReference type="EMBL" id="KV748280">
    <property type="protein sequence ID" value="OCK86903.1"/>
    <property type="molecule type" value="Genomic_DNA"/>
</dbReference>
<organism evidence="1 2">
    <name type="scientific">Cenococcum geophilum 1.58</name>
    <dbReference type="NCBI Taxonomy" id="794803"/>
    <lineage>
        <taxon>Eukaryota</taxon>
        <taxon>Fungi</taxon>
        <taxon>Dikarya</taxon>
        <taxon>Ascomycota</taxon>
        <taxon>Pezizomycotina</taxon>
        <taxon>Dothideomycetes</taxon>
        <taxon>Pleosporomycetidae</taxon>
        <taxon>Gloniales</taxon>
        <taxon>Gloniaceae</taxon>
        <taxon>Cenococcum</taxon>
    </lineage>
</organism>